<accession>A0A9P6WTN8</accession>
<comment type="caution">
    <text evidence="1">The sequence shown here is derived from an EMBL/GenBank/DDBJ whole genome shotgun (WGS) entry which is preliminary data.</text>
</comment>
<reference evidence="1" key="1">
    <citation type="journal article" date="2020" name="Microb. Genom.">
        <title>Genetic diversity of clinical and environmental Mucorales isolates obtained from an investigation of mucormycosis cases among solid organ transplant recipients.</title>
        <authorList>
            <person name="Nguyen M.H."/>
            <person name="Kaul D."/>
            <person name="Muto C."/>
            <person name="Cheng S.J."/>
            <person name="Richter R.A."/>
            <person name="Bruno V.M."/>
            <person name="Liu G."/>
            <person name="Beyhan S."/>
            <person name="Sundermann A.J."/>
            <person name="Mounaud S."/>
            <person name="Pasculle A.W."/>
            <person name="Nierman W.C."/>
            <person name="Driscoll E."/>
            <person name="Cumbie R."/>
            <person name="Clancy C.J."/>
            <person name="Dupont C.L."/>
        </authorList>
    </citation>
    <scope>NUCLEOTIDE SEQUENCE</scope>
    <source>
        <strain evidence="1">GL11</strain>
    </source>
</reference>
<dbReference type="AlphaFoldDB" id="A0A9P6WTN8"/>
<keyword evidence="2" id="KW-1185">Reference proteome</keyword>
<dbReference type="EMBL" id="JAANQT010007879">
    <property type="protein sequence ID" value="KAG1284595.1"/>
    <property type="molecule type" value="Genomic_DNA"/>
</dbReference>
<name>A0A9P6WTN8_RHIOR</name>
<dbReference type="Proteomes" id="UP000716291">
    <property type="component" value="Unassembled WGS sequence"/>
</dbReference>
<evidence type="ECO:0000313" key="2">
    <source>
        <dbReference type="Proteomes" id="UP000716291"/>
    </source>
</evidence>
<evidence type="ECO:0000313" key="1">
    <source>
        <dbReference type="EMBL" id="KAG1284595.1"/>
    </source>
</evidence>
<organism evidence="1 2">
    <name type="scientific">Rhizopus oryzae</name>
    <name type="common">Mucormycosis agent</name>
    <name type="synonym">Rhizopus arrhizus var. delemar</name>
    <dbReference type="NCBI Taxonomy" id="64495"/>
    <lineage>
        <taxon>Eukaryota</taxon>
        <taxon>Fungi</taxon>
        <taxon>Fungi incertae sedis</taxon>
        <taxon>Mucoromycota</taxon>
        <taxon>Mucoromycotina</taxon>
        <taxon>Mucoromycetes</taxon>
        <taxon>Mucorales</taxon>
        <taxon>Mucorineae</taxon>
        <taxon>Rhizopodaceae</taxon>
        <taxon>Rhizopus</taxon>
    </lineage>
</organism>
<gene>
    <name evidence="1" type="ORF">G6F64_014291</name>
</gene>
<proteinExistence type="predicted"/>
<sequence length="111" mass="13001">MDFLNQEIPIIHAKAIENIKKAQQYQKTQYYKKSKEIAKYKTGDLVLRRNHNKMSAFPNERWLGPWQIIQATNKDGSAYRIMKPGDIKSLSKVNVVDLRPFHKREDDVITA</sequence>
<protein>
    <submittedName>
        <fullName evidence="1">Uncharacterized protein</fullName>
    </submittedName>
</protein>